<reference evidence="1" key="1">
    <citation type="journal article" date="2021" name="Proc. Natl. Acad. Sci. U.S.A.">
        <title>A Catalog of Tens of Thousands of Viruses from Human Metagenomes Reveals Hidden Associations with Chronic Diseases.</title>
        <authorList>
            <person name="Tisza M.J."/>
            <person name="Buck C.B."/>
        </authorList>
    </citation>
    <scope>NUCLEOTIDE SEQUENCE</scope>
    <source>
        <strain evidence="1">CtJ2i1</strain>
    </source>
</reference>
<sequence>MEVKLNDNFKWFLESLLNEGFDQFFIDDMYGAVFTKNGKVRPIDCANFITSNLYSACPDLVENTEYNIKDLIEGKLTDNNFKFGDKIIVTINNTELDGVFIRKEDHCSVVMIKNAKLPVRVTNKIIKKVE</sequence>
<proteinExistence type="predicted"/>
<name>A0A8S5V1H0_9CAUD</name>
<accession>A0A8S5V1H0</accession>
<organism evidence="1">
    <name type="scientific">Myoviridae sp. ctJ2i1</name>
    <dbReference type="NCBI Taxonomy" id="2825079"/>
    <lineage>
        <taxon>Viruses</taxon>
        <taxon>Duplodnaviria</taxon>
        <taxon>Heunggongvirae</taxon>
        <taxon>Uroviricota</taxon>
        <taxon>Caudoviricetes</taxon>
    </lineage>
</organism>
<protein>
    <submittedName>
        <fullName evidence="1">Uncharacterized protein</fullName>
    </submittedName>
</protein>
<dbReference type="EMBL" id="BK016182">
    <property type="protein sequence ID" value="DAG00565.1"/>
    <property type="molecule type" value="Genomic_DNA"/>
</dbReference>
<evidence type="ECO:0000313" key="1">
    <source>
        <dbReference type="EMBL" id="DAG00565.1"/>
    </source>
</evidence>